<name>A0AC61MZW7_9FIRM</name>
<organism evidence="1 2">
    <name type="scientific">Aristaeella hokkaidonensis</name>
    <dbReference type="NCBI Taxonomy" id="3046382"/>
    <lineage>
        <taxon>Bacteria</taxon>
        <taxon>Bacillati</taxon>
        <taxon>Bacillota</taxon>
        <taxon>Clostridia</taxon>
        <taxon>Eubacteriales</taxon>
        <taxon>Aristaeellaceae</taxon>
        <taxon>Aristaeella</taxon>
    </lineage>
</organism>
<dbReference type="EC" id="3.5.4.5" evidence="1"/>
<accession>A0AC61MZW7</accession>
<proteinExistence type="predicted"/>
<dbReference type="Proteomes" id="UP000682782">
    <property type="component" value="Chromosome"/>
</dbReference>
<gene>
    <name evidence="1" type="primary">cdd</name>
    <name evidence="1" type="ORF">JYE49_04665</name>
</gene>
<evidence type="ECO:0000313" key="1">
    <source>
        <dbReference type="EMBL" id="QUC67993.1"/>
    </source>
</evidence>
<sequence length="301" mass="33719">MRRRKVLIEWDVRNEIDSAIMERMKTAADLCLKCENVTIPCAVTVCLCDDAMIADINRQYRGIDRSTDVLSFPSVNYPLGKTAGDSETLLRQEYDDEYDAAFLGDLFISVPHLIAQAREYGHTVKREAVYLLVHGICHLMGYDHIEESDKERMRAMEEKILAAASVSREETDAVDDQLLLSKAREAMTRSYSPYSSYPVGAALHSTDGRIFTGCNVENASFGLTNCAERTAVFKAVSEGVRSFDVLAIAAKTKAWPCGACRQVLNEFAPDLRILVTWDDHVEEKTLKELLPEGFGPHSMEH</sequence>
<reference evidence="1" key="1">
    <citation type="submission" date="2021-01" db="EMBL/GenBank/DDBJ databases">
        <title>Complete genome sequence of Clostridiales bacterium R-7.</title>
        <authorList>
            <person name="Mahoney-Kurpe S.C."/>
            <person name="Palevich N."/>
            <person name="Koike S."/>
            <person name="Moon C.D."/>
            <person name="Attwood G.T."/>
        </authorList>
    </citation>
    <scope>NUCLEOTIDE SEQUENCE</scope>
    <source>
        <strain evidence="1">R-7</strain>
    </source>
</reference>
<protein>
    <submittedName>
        <fullName evidence="1">Cytidine deaminase</fullName>
        <ecNumber evidence="1">3.5.4.5</ecNumber>
    </submittedName>
</protein>
<evidence type="ECO:0000313" key="2">
    <source>
        <dbReference type="Proteomes" id="UP000682782"/>
    </source>
</evidence>
<keyword evidence="2" id="KW-1185">Reference proteome</keyword>
<keyword evidence="1" id="KW-0378">Hydrolase</keyword>
<dbReference type="EMBL" id="CP068393">
    <property type="protein sequence ID" value="QUC67993.1"/>
    <property type="molecule type" value="Genomic_DNA"/>
</dbReference>